<dbReference type="Proteomes" id="UP001175226">
    <property type="component" value="Unassembled WGS sequence"/>
</dbReference>
<keyword evidence="3" id="KW-1185">Reference proteome</keyword>
<dbReference type="AlphaFoldDB" id="A0AA39MJM7"/>
<reference evidence="2" key="1">
    <citation type="submission" date="2023-06" db="EMBL/GenBank/DDBJ databases">
        <authorList>
            <consortium name="Lawrence Berkeley National Laboratory"/>
            <person name="Ahrendt S."/>
            <person name="Sahu N."/>
            <person name="Indic B."/>
            <person name="Wong-Bajracharya J."/>
            <person name="Merenyi Z."/>
            <person name="Ke H.-M."/>
            <person name="Monk M."/>
            <person name="Kocsube S."/>
            <person name="Drula E."/>
            <person name="Lipzen A."/>
            <person name="Balint B."/>
            <person name="Henrissat B."/>
            <person name="Andreopoulos B."/>
            <person name="Martin F.M."/>
            <person name="Harder C.B."/>
            <person name="Rigling D."/>
            <person name="Ford K.L."/>
            <person name="Foster G.D."/>
            <person name="Pangilinan J."/>
            <person name="Papanicolaou A."/>
            <person name="Barry K."/>
            <person name="LaButti K."/>
            <person name="Viragh M."/>
            <person name="Koriabine M."/>
            <person name="Yan M."/>
            <person name="Riley R."/>
            <person name="Champramary S."/>
            <person name="Plett K.L."/>
            <person name="Tsai I.J."/>
            <person name="Slot J."/>
            <person name="Sipos G."/>
            <person name="Plett J."/>
            <person name="Nagy L.G."/>
            <person name="Grigoriev I.V."/>
        </authorList>
    </citation>
    <scope>NUCLEOTIDE SEQUENCE</scope>
    <source>
        <strain evidence="2">FPL87.14</strain>
    </source>
</reference>
<comment type="caution">
    <text evidence="2">The sequence shown here is derived from an EMBL/GenBank/DDBJ whole genome shotgun (WGS) entry which is preliminary data.</text>
</comment>
<evidence type="ECO:0000256" key="1">
    <source>
        <dbReference type="SAM" id="MobiDB-lite"/>
    </source>
</evidence>
<feature type="region of interest" description="Disordered" evidence="1">
    <location>
        <begin position="50"/>
        <end position="107"/>
    </location>
</feature>
<proteinExistence type="predicted"/>
<name>A0AA39MJM7_9AGAR</name>
<gene>
    <name evidence="2" type="ORF">EV421DRAFT_1908219</name>
</gene>
<evidence type="ECO:0000313" key="3">
    <source>
        <dbReference type="Proteomes" id="UP001175226"/>
    </source>
</evidence>
<dbReference type="EMBL" id="JAUEPT010000057">
    <property type="protein sequence ID" value="KAK0436144.1"/>
    <property type="molecule type" value="Genomic_DNA"/>
</dbReference>
<accession>A0AA39MJM7</accession>
<organism evidence="2 3">
    <name type="scientific">Armillaria borealis</name>
    <dbReference type="NCBI Taxonomy" id="47425"/>
    <lineage>
        <taxon>Eukaryota</taxon>
        <taxon>Fungi</taxon>
        <taxon>Dikarya</taxon>
        <taxon>Basidiomycota</taxon>
        <taxon>Agaricomycotina</taxon>
        <taxon>Agaricomycetes</taxon>
        <taxon>Agaricomycetidae</taxon>
        <taxon>Agaricales</taxon>
        <taxon>Marasmiineae</taxon>
        <taxon>Physalacriaceae</taxon>
        <taxon>Armillaria</taxon>
    </lineage>
</organism>
<evidence type="ECO:0000313" key="2">
    <source>
        <dbReference type="EMBL" id="KAK0436144.1"/>
    </source>
</evidence>
<protein>
    <submittedName>
        <fullName evidence="2">Uncharacterized protein</fullName>
    </submittedName>
</protein>
<sequence length="261" mass="29937">MTTIKSHVPITRYRHMQPRPGKNKRVELSLWKAALASRIQNKIHSIITDSVTSTRTSRPNPCRRRRHTAPIATSQPSHTSCISLTMDPDDHAASDSSQVPSGIQNDAPTREHTLEYGLCPRYTRGYLWQDPDSLNWDTPMTTATWTETLLPMPQLPQNELNNHVALDTIKLHPALFHIVTPINITRFREFLDSHPNQELVFSVCVGLETGFWPWADTNNPRYPTTNDNSFRPLKDHSHVDLVRSQRDTEIDLGRFSHYESE</sequence>
<feature type="compositionally biased region" description="Polar residues" evidence="1">
    <location>
        <begin position="94"/>
        <end position="107"/>
    </location>
</feature>
<feature type="compositionally biased region" description="Polar residues" evidence="1">
    <location>
        <begin position="71"/>
        <end position="83"/>
    </location>
</feature>